<evidence type="ECO:0000256" key="1">
    <source>
        <dbReference type="SAM" id="SignalP"/>
    </source>
</evidence>
<feature type="signal peptide" evidence="1">
    <location>
        <begin position="1"/>
        <end position="20"/>
    </location>
</feature>
<keyword evidence="1" id="KW-0732">Signal</keyword>
<reference evidence="2 3" key="1">
    <citation type="submission" date="2014-12" db="EMBL/GenBank/DDBJ databases">
        <title>Genome assembly of Enhygromyxa salina DSM 15201.</title>
        <authorList>
            <person name="Sharma G."/>
            <person name="Subramanian S."/>
        </authorList>
    </citation>
    <scope>NUCLEOTIDE SEQUENCE [LARGE SCALE GENOMIC DNA]</scope>
    <source>
        <strain evidence="2 3">DSM 15201</strain>
    </source>
</reference>
<dbReference type="PROSITE" id="PS51257">
    <property type="entry name" value="PROKAR_LIPOPROTEIN"/>
    <property type="match status" value="1"/>
</dbReference>
<name>A0A0C2DFV3_9BACT</name>
<feature type="chain" id="PRO_5002164249" description="Lipoprotein" evidence="1">
    <location>
        <begin position="21"/>
        <end position="197"/>
    </location>
</feature>
<dbReference type="Proteomes" id="UP000031599">
    <property type="component" value="Unassembled WGS sequence"/>
</dbReference>
<organism evidence="2 3">
    <name type="scientific">Enhygromyxa salina</name>
    <dbReference type="NCBI Taxonomy" id="215803"/>
    <lineage>
        <taxon>Bacteria</taxon>
        <taxon>Pseudomonadati</taxon>
        <taxon>Myxococcota</taxon>
        <taxon>Polyangia</taxon>
        <taxon>Nannocystales</taxon>
        <taxon>Nannocystaceae</taxon>
        <taxon>Enhygromyxa</taxon>
    </lineage>
</organism>
<proteinExistence type="predicted"/>
<protein>
    <recommendedName>
        <fullName evidence="4">Lipoprotein</fullName>
    </recommendedName>
</protein>
<evidence type="ECO:0000313" key="3">
    <source>
        <dbReference type="Proteomes" id="UP000031599"/>
    </source>
</evidence>
<evidence type="ECO:0008006" key="4">
    <source>
        <dbReference type="Google" id="ProtNLM"/>
    </source>
</evidence>
<gene>
    <name evidence="2" type="ORF">DB30_00207</name>
</gene>
<accession>A0A0C2DFV3</accession>
<comment type="caution">
    <text evidence="2">The sequence shown here is derived from an EMBL/GenBank/DDBJ whole genome shotgun (WGS) entry which is preliminary data.</text>
</comment>
<dbReference type="RefSeq" id="WP_052546861.1">
    <property type="nucleotide sequence ID" value="NZ_JMCC02000010.1"/>
</dbReference>
<evidence type="ECO:0000313" key="2">
    <source>
        <dbReference type="EMBL" id="KIG18522.1"/>
    </source>
</evidence>
<dbReference type="EMBL" id="JMCC02000010">
    <property type="protein sequence ID" value="KIG18522.1"/>
    <property type="molecule type" value="Genomic_DNA"/>
</dbReference>
<dbReference type="AlphaFoldDB" id="A0A0C2DFV3"/>
<sequence length="197" mass="21709">MRHRTYAALAGLSMVLGAGACTKRSDAVVAEAAGGQPAMVTVEQPGQATASLSAAASELDRTIWDCEWSVAVFWGPHWHRAHRDVAMAAMGGGGLFSREDYELSYGPDQGFRAAIRHREYPNGQRNPEDLDDAQRGYRYTIHGDRLTIHADHWKDGPLECVRGCYDQAFIDFMDARYQMQTSAEVVAEKMRAPECGG</sequence>